<dbReference type="InterPro" id="IPR028889">
    <property type="entry name" value="USP"/>
</dbReference>
<dbReference type="InterPro" id="IPR029071">
    <property type="entry name" value="Ubiquitin-like_domsf"/>
</dbReference>
<dbReference type="Gene3D" id="3.10.20.90">
    <property type="entry name" value="Phosphatidylinositol 3-kinase Catalytic Subunit, Chain A, domain 1"/>
    <property type="match status" value="1"/>
</dbReference>
<proteinExistence type="inferred from homology"/>
<comment type="similarity">
    <text evidence="1">Belongs to the peptidase C19 family.</text>
</comment>
<organism evidence="5 6">
    <name type="scientific">Amphibalanus amphitrite</name>
    <name type="common">Striped barnacle</name>
    <name type="synonym">Balanus amphitrite</name>
    <dbReference type="NCBI Taxonomy" id="1232801"/>
    <lineage>
        <taxon>Eukaryota</taxon>
        <taxon>Metazoa</taxon>
        <taxon>Ecdysozoa</taxon>
        <taxon>Arthropoda</taxon>
        <taxon>Crustacea</taxon>
        <taxon>Multicrustacea</taxon>
        <taxon>Cirripedia</taxon>
        <taxon>Thoracica</taxon>
        <taxon>Thoracicalcarea</taxon>
        <taxon>Balanomorpha</taxon>
        <taxon>Balanoidea</taxon>
        <taxon>Balanidae</taxon>
        <taxon>Amphibalaninae</taxon>
        <taxon>Amphibalanus</taxon>
    </lineage>
</organism>
<dbReference type="GO" id="GO:0007023">
    <property type="term" value="P:post-chaperonin tubulin folding pathway"/>
    <property type="evidence" value="ECO:0007669"/>
    <property type="project" value="InterPro"/>
</dbReference>
<dbReference type="InterPro" id="IPR050164">
    <property type="entry name" value="Peptidase_C19"/>
</dbReference>
<dbReference type="InterPro" id="IPR038765">
    <property type="entry name" value="Papain-like_cys_pep_sf"/>
</dbReference>
<dbReference type="InterPro" id="IPR000477">
    <property type="entry name" value="RT_dom"/>
</dbReference>
<feature type="region of interest" description="Disordered" evidence="2">
    <location>
        <begin position="716"/>
        <end position="738"/>
    </location>
</feature>
<dbReference type="PANTHER" id="PTHR24006:SF781">
    <property type="entry name" value="LD34905P"/>
    <property type="match status" value="1"/>
</dbReference>
<dbReference type="CDD" id="cd02667">
    <property type="entry name" value="Peptidase_C19K"/>
    <property type="match status" value="1"/>
</dbReference>
<dbReference type="Pfam" id="PF14560">
    <property type="entry name" value="Ubiquitin_2"/>
    <property type="match status" value="1"/>
</dbReference>
<evidence type="ECO:0000259" key="3">
    <source>
        <dbReference type="PROSITE" id="PS50235"/>
    </source>
</evidence>
<dbReference type="PROSITE" id="PS00972">
    <property type="entry name" value="USP_1"/>
    <property type="match status" value="1"/>
</dbReference>
<dbReference type="PROSITE" id="PS50235">
    <property type="entry name" value="USP_3"/>
    <property type="match status" value="1"/>
</dbReference>
<gene>
    <name evidence="5" type="primary">usp16_5</name>
    <name evidence="5" type="ORF">FJT64_017280</name>
</gene>
<dbReference type="GO" id="GO:0005829">
    <property type="term" value="C:cytosol"/>
    <property type="evidence" value="ECO:0007669"/>
    <property type="project" value="TreeGrafter"/>
</dbReference>
<feature type="domain" description="USP" evidence="3">
    <location>
        <begin position="763"/>
        <end position="1302"/>
    </location>
</feature>
<dbReference type="Gene3D" id="3.90.70.10">
    <property type="entry name" value="Cysteine proteinases"/>
    <property type="match status" value="1"/>
</dbReference>
<name>A0A6A4X727_AMPAM</name>
<dbReference type="InterPro" id="IPR000626">
    <property type="entry name" value="Ubiquitin-like_dom"/>
</dbReference>
<evidence type="ECO:0000256" key="1">
    <source>
        <dbReference type="ARBA" id="ARBA00009085"/>
    </source>
</evidence>
<dbReference type="PROSITE" id="PS00973">
    <property type="entry name" value="USP_2"/>
    <property type="match status" value="1"/>
</dbReference>
<dbReference type="GO" id="GO:0016579">
    <property type="term" value="P:protein deubiquitination"/>
    <property type="evidence" value="ECO:0007669"/>
    <property type="project" value="InterPro"/>
</dbReference>
<dbReference type="InterPro" id="IPR001394">
    <property type="entry name" value="Peptidase_C19_UCH"/>
</dbReference>
<protein>
    <submittedName>
        <fullName evidence="5">Ubiquitin carboxyl-terminal hydrolase 16</fullName>
    </submittedName>
</protein>
<dbReference type="PROSITE" id="PS50878">
    <property type="entry name" value="RT_POL"/>
    <property type="match status" value="1"/>
</dbReference>
<dbReference type="Pfam" id="PF00443">
    <property type="entry name" value="UCH"/>
    <property type="match status" value="1"/>
</dbReference>
<feature type="region of interest" description="Disordered" evidence="2">
    <location>
        <begin position="623"/>
        <end position="695"/>
    </location>
</feature>
<dbReference type="Proteomes" id="UP000440578">
    <property type="component" value="Unassembled WGS sequence"/>
</dbReference>
<comment type="caution">
    <text evidence="5">The sequence shown here is derived from an EMBL/GenBank/DDBJ whole genome shotgun (WGS) entry which is preliminary data.</text>
</comment>
<evidence type="ECO:0000313" key="5">
    <source>
        <dbReference type="EMBL" id="KAF0311930.1"/>
    </source>
</evidence>
<dbReference type="GO" id="GO:0004843">
    <property type="term" value="F:cysteine-type deubiquitinase activity"/>
    <property type="evidence" value="ECO:0007669"/>
    <property type="project" value="InterPro"/>
</dbReference>
<keyword evidence="5" id="KW-0378">Hydrolase</keyword>
<dbReference type="GO" id="GO:0007021">
    <property type="term" value="P:tubulin complex assembly"/>
    <property type="evidence" value="ECO:0007669"/>
    <property type="project" value="InterPro"/>
</dbReference>
<evidence type="ECO:0000256" key="2">
    <source>
        <dbReference type="SAM" id="MobiDB-lite"/>
    </source>
</evidence>
<dbReference type="EMBL" id="VIIS01000205">
    <property type="protein sequence ID" value="KAF0311930.1"/>
    <property type="molecule type" value="Genomic_DNA"/>
</dbReference>
<dbReference type="GO" id="GO:0043014">
    <property type="term" value="F:alpha-tubulin binding"/>
    <property type="evidence" value="ECO:0007669"/>
    <property type="project" value="InterPro"/>
</dbReference>
<dbReference type="SUPFAM" id="SSF54236">
    <property type="entry name" value="Ubiquitin-like"/>
    <property type="match status" value="1"/>
</dbReference>
<dbReference type="Pfam" id="PF00078">
    <property type="entry name" value="RVT_1"/>
    <property type="match status" value="1"/>
</dbReference>
<feature type="compositionally biased region" description="Low complexity" evidence="2">
    <location>
        <begin position="679"/>
        <end position="693"/>
    </location>
</feature>
<dbReference type="SUPFAM" id="SSF54001">
    <property type="entry name" value="Cysteine proteinases"/>
    <property type="match status" value="1"/>
</dbReference>
<sequence>MAEFTVVTADSVNVTVSSNITQYPMQKRFQKGLTILQLKALSPGHAVVKVDMKNAFNSVRRDHFLRLAREHTPSLYRLLFQAYGQPTPLCYGSHLITSATGIQQGDPCGPAVFSLAIDPIIRTAGSQLNCWYLDDGTLGGDLDTVCTDLQGLIGGMNSVGLDINPMKCEIILPADLSPDQSAAATERLHEWIPGATVMATTDQTLLGAPLTEAAAELVTLHKKTELSRLLERLHCLDSHSAFYLLRNALWLPKLQYVLRAAPLYRQPAPLHELDALMKTAVTSLTNVRLEGDCWEQAVLPTRYGGLGLRQLSDVALPSYVSSLHRCGQLIEAILPQELNSAADEQRRTATADWQALAGDSCAPDGEERQRQRAWDSVLAEKKRDQLFTEADQLGRARLLSAAAPESGAWLNAVPSASLGTNLDHETLRIAIALRVGSDVCSEHLCRCGAQADSRGHHLLTCRFSAGRHPRHTALNDVVRRALDSARISAILEPHGVELRDGKRPDGMTLFPFSDGKSLLWDATCVNSYAQSRLSAAATAAGGAAKAAEEEKRRKYAHLCPRYRFEPIAFETSGSCGPATKAFLKELGARLASVTGEKRETEWLFQRCSLAIIRGNAASVLLTSRSEESHATGGNRPSRRVTPDTDPMPSGDLQQNAQGTLQPALPLPQPPFKSQHPEGQPTEQSTPPQEPSSSALLTQKGDDVCLLDSCTANRIATLQAQQPPPSLLKRQITPSSNHECTDYKMPQNGVGRGTSDNDSLPKVKGLINLGNSCYLNSVLQCLSQCRYLTHYLDINSRSGRKAAVSADGETMELVLPEAGPITKSLFGFPEQMHTTRTGFTVSPSNLLKNIALKVPQFASCDQQDAHELLRELMQQTRLEDLQRRQSQILLGLGLSANSDSIEIPDHLKARAETLSRQVSHTTIDTIFSGQLVSAVVCQACTERTYHLESFLDLSLPLVDYKPSRPRKQCVTGACDEDSSDHILVPCRASDQSRRTETVPNGMTRAPNESVPAEGAASGQGDDPTPTTGASDELDRPPPLNRCEWLSRALTTLAPHYQAAAGECSLLTCLKQYTAPELLDGNNKFGCDNCTELRNKRLTAAEPASEKFGTMYSNATKQLLIYSPPPVLTIHLKRFEMSGSSLRKVNRHVQFCERFDLAPFCSSISQDLPQMRDGQRQVLYSLFGVVEHSGRLTSGHYTAYVRVRRRHSQLTVNPSLLTTLVTDAFALACERAGQCATQIQPEATYGSSPARASQPEADELKPDMEPEAGRWFHNKLELVTGGSAATMRLSLLDKQDQFVCYLDSETALFGSFPVDEGMRLHVRSDSFLVYTLVKQML</sequence>
<dbReference type="GO" id="GO:0005634">
    <property type="term" value="C:nucleus"/>
    <property type="evidence" value="ECO:0007669"/>
    <property type="project" value="TreeGrafter"/>
</dbReference>
<evidence type="ECO:0000313" key="6">
    <source>
        <dbReference type="Proteomes" id="UP000440578"/>
    </source>
</evidence>
<keyword evidence="6" id="KW-1185">Reference proteome</keyword>
<dbReference type="InterPro" id="IPR045172">
    <property type="entry name" value="TBCB_Ubl"/>
</dbReference>
<dbReference type="CDD" id="cd01789">
    <property type="entry name" value="Ubl_TBCB"/>
    <property type="match status" value="1"/>
</dbReference>
<accession>A0A6A4X727</accession>
<dbReference type="InterPro" id="IPR018200">
    <property type="entry name" value="USP_CS"/>
</dbReference>
<dbReference type="OrthoDB" id="5295208at2759"/>
<feature type="domain" description="Reverse transcriptase" evidence="4">
    <location>
        <begin position="1"/>
        <end position="196"/>
    </location>
</feature>
<evidence type="ECO:0000259" key="4">
    <source>
        <dbReference type="PROSITE" id="PS50878"/>
    </source>
</evidence>
<feature type="region of interest" description="Disordered" evidence="2">
    <location>
        <begin position="984"/>
        <end position="1036"/>
    </location>
</feature>
<dbReference type="PANTHER" id="PTHR24006">
    <property type="entry name" value="UBIQUITIN CARBOXYL-TERMINAL HYDROLASE"/>
    <property type="match status" value="1"/>
</dbReference>
<reference evidence="5 6" key="1">
    <citation type="submission" date="2019-07" db="EMBL/GenBank/DDBJ databases">
        <title>Draft genome assembly of a fouling barnacle, Amphibalanus amphitrite (Darwin, 1854): The first reference genome for Thecostraca.</title>
        <authorList>
            <person name="Kim W."/>
        </authorList>
    </citation>
    <scope>NUCLEOTIDE SEQUENCE [LARGE SCALE GENOMIC DNA]</scope>
    <source>
        <strain evidence="5">SNU_AA5</strain>
        <tissue evidence="5">Soma without cirri and trophi</tissue>
    </source>
</reference>